<dbReference type="Pfam" id="PF07714">
    <property type="entry name" value="PK_Tyr_Ser-Thr"/>
    <property type="match status" value="1"/>
</dbReference>
<dbReference type="GO" id="GO:0004672">
    <property type="term" value="F:protein kinase activity"/>
    <property type="evidence" value="ECO:0007669"/>
    <property type="project" value="InterPro"/>
</dbReference>
<keyword evidence="3" id="KW-0067">ATP-binding</keyword>
<gene>
    <name evidence="5" type="ORF">AUC43_15745</name>
</gene>
<proteinExistence type="predicted"/>
<keyword evidence="5" id="KW-0808">Transferase</keyword>
<dbReference type="PANTHER" id="PTHR48051">
    <property type="match status" value="1"/>
</dbReference>
<dbReference type="AlphaFoldDB" id="A0A0U4CE21"/>
<organism evidence="5 6">
    <name type="scientific">Hymenobacter sedentarius</name>
    <dbReference type="NCBI Taxonomy" id="1411621"/>
    <lineage>
        <taxon>Bacteria</taxon>
        <taxon>Pseudomonadati</taxon>
        <taxon>Bacteroidota</taxon>
        <taxon>Cytophagia</taxon>
        <taxon>Cytophagales</taxon>
        <taxon>Hymenobacteraceae</taxon>
        <taxon>Hymenobacter</taxon>
    </lineage>
</organism>
<dbReference type="RefSeq" id="WP_068195755.1">
    <property type="nucleotide sequence ID" value="NZ_CP013909.1"/>
</dbReference>
<dbReference type="PROSITE" id="PS51450">
    <property type="entry name" value="LRR"/>
    <property type="match status" value="1"/>
</dbReference>
<dbReference type="GO" id="GO:0005524">
    <property type="term" value="F:ATP binding"/>
    <property type="evidence" value="ECO:0007669"/>
    <property type="project" value="UniProtKB-UniRule"/>
</dbReference>
<dbReference type="PROSITE" id="PS50011">
    <property type="entry name" value="PROTEIN_KINASE_DOM"/>
    <property type="match status" value="1"/>
</dbReference>
<dbReference type="Gene3D" id="3.30.200.20">
    <property type="entry name" value="Phosphorylase Kinase, domain 1"/>
    <property type="match status" value="1"/>
</dbReference>
<dbReference type="PROSITE" id="PS00107">
    <property type="entry name" value="PROTEIN_KINASE_ATP"/>
    <property type="match status" value="1"/>
</dbReference>
<dbReference type="Proteomes" id="UP000059542">
    <property type="component" value="Chromosome"/>
</dbReference>
<reference evidence="5 6" key="1">
    <citation type="submission" date="2015-12" db="EMBL/GenBank/DDBJ databases">
        <authorList>
            <person name="Shamseldin A."/>
            <person name="Moawad H."/>
            <person name="Abd El-Rahim W.M."/>
            <person name="Sadowsky M.J."/>
        </authorList>
    </citation>
    <scope>NUCLEOTIDE SEQUENCE [LARGE SCALE GENOMIC DNA]</scope>
    <source>
        <strain evidence="5 6">DG5B</strain>
    </source>
</reference>
<evidence type="ECO:0000256" key="1">
    <source>
        <dbReference type="ARBA" id="ARBA00022614"/>
    </source>
</evidence>
<protein>
    <submittedName>
        <fullName evidence="5">Protein kinase</fullName>
    </submittedName>
</protein>
<dbReference type="KEGG" id="hyg:AUC43_15745"/>
<evidence type="ECO:0000256" key="2">
    <source>
        <dbReference type="ARBA" id="ARBA00022737"/>
    </source>
</evidence>
<keyword evidence="1" id="KW-0433">Leucine-rich repeat</keyword>
<dbReference type="EMBL" id="CP013909">
    <property type="protein sequence ID" value="ALW86409.1"/>
    <property type="molecule type" value="Genomic_DNA"/>
</dbReference>
<keyword evidence="6" id="KW-1185">Reference proteome</keyword>
<keyword evidence="3" id="KW-0547">Nucleotide-binding</keyword>
<keyword evidence="5" id="KW-0418">Kinase</keyword>
<dbReference type="Pfam" id="PF00560">
    <property type="entry name" value="LRR_1"/>
    <property type="match status" value="1"/>
</dbReference>
<dbReference type="Pfam" id="PF13855">
    <property type="entry name" value="LRR_8"/>
    <property type="match status" value="1"/>
</dbReference>
<dbReference type="InterPro" id="IPR000719">
    <property type="entry name" value="Prot_kinase_dom"/>
</dbReference>
<name>A0A0U4CE21_9BACT</name>
<dbReference type="STRING" id="1411621.AUC43_15745"/>
<dbReference type="GO" id="GO:0005737">
    <property type="term" value="C:cytoplasm"/>
    <property type="evidence" value="ECO:0007669"/>
    <property type="project" value="TreeGrafter"/>
</dbReference>
<dbReference type="Gene3D" id="1.10.510.10">
    <property type="entry name" value="Transferase(Phosphotransferase) domain 1"/>
    <property type="match status" value="1"/>
</dbReference>
<dbReference type="InterPro" id="IPR032675">
    <property type="entry name" value="LRR_dom_sf"/>
</dbReference>
<evidence type="ECO:0000313" key="5">
    <source>
        <dbReference type="EMBL" id="ALW86409.1"/>
    </source>
</evidence>
<dbReference type="InterPro" id="IPR001611">
    <property type="entry name" value="Leu-rich_rpt"/>
</dbReference>
<feature type="domain" description="Protein kinase" evidence="4">
    <location>
        <begin position="207"/>
        <end position="455"/>
    </location>
</feature>
<dbReference type="SMART" id="SM00364">
    <property type="entry name" value="LRR_BAC"/>
    <property type="match status" value="5"/>
</dbReference>
<dbReference type="SMART" id="SM00369">
    <property type="entry name" value="LRR_TYP"/>
    <property type="match status" value="5"/>
</dbReference>
<feature type="binding site" evidence="3">
    <location>
        <position position="239"/>
    </location>
    <ligand>
        <name>ATP</name>
        <dbReference type="ChEBI" id="CHEBI:30616"/>
    </ligand>
</feature>
<dbReference type="SUPFAM" id="SSF52058">
    <property type="entry name" value="L domain-like"/>
    <property type="match status" value="1"/>
</dbReference>
<dbReference type="Gene3D" id="3.80.10.10">
    <property type="entry name" value="Ribonuclease Inhibitor"/>
    <property type="match status" value="2"/>
</dbReference>
<evidence type="ECO:0000256" key="3">
    <source>
        <dbReference type="PROSITE-ProRule" id="PRU10141"/>
    </source>
</evidence>
<dbReference type="InterPro" id="IPR050216">
    <property type="entry name" value="LRR_domain-containing"/>
</dbReference>
<evidence type="ECO:0000313" key="6">
    <source>
        <dbReference type="Proteomes" id="UP000059542"/>
    </source>
</evidence>
<dbReference type="OrthoDB" id="8532199at2"/>
<dbReference type="InterPro" id="IPR017441">
    <property type="entry name" value="Protein_kinase_ATP_BS"/>
</dbReference>
<keyword evidence="2" id="KW-0677">Repeat</keyword>
<dbReference type="SUPFAM" id="SSF56112">
    <property type="entry name" value="Protein kinase-like (PK-like)"/>
    <property type="match status" value="1"/>
</dbReference>
<evidence type="ECO:0000259" key="4">
    <source>
        <dbReference type="PROSITE" id="PS50011"/>
    </source>
</evidence>
<dbReference type="InterPro" id="IPR011009">
    <property type="entry name" value="Kinase-like_dom_sf"/>
</dbReference>
<sequence length="455" mass="48899">MHTLEQLRAGKLAGIQRLDMAAGLTEFPREIFDLADTLEVLNLSGNALTELPDDLGRLHKLRVLFCSDNRFTTVPKVLGQCPQLSMVGFKANQIRTLPAAALTPALRWLILTDNQLTELPEEIGDCLQMQKLMLAGNQLRQLPESLSRCTQLELLRIAANQLTTLPAWLLAMPRLTWLAYAGNPFCERAETAAVAQHPIATIAWAELAIEQQLGEGASGVIYRAQWQKAGAATAEVAVKLFKGALTSDGLPHSEMAACISAGAHPNLIAVEGKVAQHPAKAEGLVLELISPAFQNLAGPPSLASCTRDVYAADASFTLETALRLATGIAAAAAQLHANGILHGDLYAHNILTTDTGDALLGDFGAACFFLPDEPDTARSLQQLEARAFGCLLEELLERCPVSEATPKPLEALWNLQRQCVQPTVAARPVFSEIHRSLLQVQQLAAQIPAGSSQLS</sequence>
<accession>A0A0U4CE21</accession>
<dbReference type="InterPro" id="IPR001245">
    <property type="entry name" value="Ser-Thr/Tyr_kinase_cat_dom"/>
</dbReference>
<dbReference type="PANTHER" id="PTHR48051:SF1">
    <property type="entry name" value="RAS SUPPRESSOR PROTEIN 1"/>
    <property type="match status" value="1"/>
</dbReference>
<dbReference type="InterPro" id="IPR003591">
    <property type="entry name" value="Leu-rich_rpt_typical-subtyp"/>
</dbReference>